<dbReference type="PATRIC" id="fig|1224164.3.peg.1081"/>
<feature type="transmembrane region" description="Helical" evidence="2">
    <location>
        <begin position="105"/>
        <end position="126"/>
    </location>
</feature>
<evidence type="ECO:0000259" key="3">
    <source>
        <dbReference type="Pfam" id="PF11181"/>
    </source>
</evidence>
<dbReference type="AlphaFoldDB" id="W5Y0M5"/>
<sequence length="174" mass="18845">MSFSLNSTPANQTGQRAGLGQERKKPEGWPVGSFETYAEAQEAVDMLSDAQFPVEELTIVGVDLMEVEKVMGRLTWGRVLLGGAASGAWLGLFFGMLLGIMSSQWLSAIATGVVMGVIFGTVMAAVQYAMTGGRRDFSSQTQIVAGRYDVLCLPSRAREARDKIAEFTQRKRLG</sequence>
<dbReference type="eggNOG" id="ENOG5032RS7">
    <property type="taxonomic scope" value="Bacteria"/>
</dbReference>
<proteinExistence type="predicted"/>
<dbReference type="HOGENOM" id="CLU_070264_3_1_11"/>
<dbReference type="RefSeq" id="WP_025252504.1">
    <property type="nucleotide sequence ID" value="NZ_CP004353.1"/>
</dbReference>
<dbReference type="Proteomes" id="UP000019222">
    <property type="component" value="Chromosome"/>
</dbReference>
<name>W5Y0M5_9CORY</name>
<keyword evidence="5" id="KW-1185">Reference proteome</keyword>
<organism evidence="4 5">
    <name type="scientific">Corynebacterium vitaeruminis DSM 20294</name>
    <dbReference type="NCBI Taxonomy" id="1224164"/>
    <lineage>
        <taxon>Bacteria</taxon>
        <taxon>Bacillati</taxon>
        <taxon>Actinomycetota</taxon>
        <taxon>Actinomycetes</taxon>
        <taxon>Mycobacteriales</taxon>
        <taxon>Corynebacteriaceae</taxon>
        <taxon>Corynebacterium</taxon>
    </lineage>
</organism>
<feature type="compositionally biased region" description="Polar residues" evidence="1">
    <location>
        <begin position="1"/>
        <end position="15"/>
    </location>
</feature>
<evidence type="ECO:0000313" key="5">
    <source>
        <dbReference type="Proteomes" id="UP000019222"/>
    </source>
</evidence>
<dbReference type="STRING" id="1224164.B843_05420"/>
<dbReference type="EMBL" id="CP004353">
    <property type="protein sequence ID" value="AHI22469.1"/>
    <property type="molecule type" value="Genomic_DNA"/>
</dbReference>
<dbReference type="InterPro" id="IPR025889">
    <property type="entry name" value="GSP17M-like_dom"/>
</dbReference>
<keyword evidence="2" id="KW-0812">Transmembrane</keyword>
<feature type="region of interest" description="Disordered" evidence="1">
    <location>
        <begin position="1"/>
        <end position="28"/>
    </location>
</feature>
<feature type="domain" description="General stress protein 17M-like" evidence="3">
    <location>
        <begin position="31"/>
        <end position="104"/>
    </location>
</feature>
<dbReference type="Pfam" id="PF11181">
    <property type="entry name" value="YflT"/>
    <property type="match status" value="1"/>
</dbReference>
<reference evidence="4 5" key="1">
    <citation type="submission" date="2013-02" db="EMBL/GenBank/DDBJ databases">
        <title>The complete genome sequence of Corynebacterium vitaeruminis DSM 20294.</title>
        <authorList>
            <person name="Ruckert C."/>
            <person name="Albersmeier A."/>
            <person name="Kalinowski J."/>
        </authorList>
    </citation>
    <scope>NUCLEOTIDE SEQUENCE [LARGE SCALE GENOMIC DNA]</scope>
    <source>
        <strain evidence="5">ATCC 10234</strain>
    </source>
</reference>
<dbReference type="KEGG" id="cvt:B843_05420"/>
<evidence type="ECO:0000256" key="2">
    <source>
        <dbReference type="SAM" id="Phobius"/>
    </source>
</evidence>
<keyword evidence="2" id="KW-0472">Membrane</keyword>
<evidence type="ECO:0000256" key="1">
    <source>
        <dbReference type="SAM" id="MobiDB-lite"/>
    </source>
</evidence>
<gene>
    <name evidence="4" type="ORF">B843_05420</name>
</gene>
<keyword evidence="2" id="KW-1133">Transmembrane helix</keyword>
<evidence type="ECO:0000313" key="4">
    <source>
        <dbReference type="EMBL" id="AHI22469.1"/>
    </source>
</evidence>
<protein>
    <recommendedName>
        <fullName evidence="3">General stress protein 17M-like domain-containing protein</fullName>
    </recommendedName>
</protein>
<feature type="transmembrane region" description="Helical" evidence="2">
    <location>
        <begin position="79"/>
        <end position="99"/>
    </location>
</feature>
<accession>W5Y0M5</accession>